<sequence length="489" mass="56726">MSEISSPGYEWYTLTEIKKYGTKELIDFLCTKKDLKLDEDDYEIIRREKIIGCDLFNLTNEELRDLGMAGGPAKRLLNFASEIKEKTSRAFSLSNTSSETLASNNKYVFSETLKSVNKYLFSEKPVSEHMHSEKLVSINQYEDENEWYSIYKDLNWRTSPTVKVGIINKISEPYNKPAEGLAKMGKKVLEFIKSEKNFQVSYRIELRPIINQEKWEYIMQLDSTAWFDMLLQVTKNLPLTLRIARNYVNNIMSVHNSFEYVQSTKISILSRVYCGHHADCKYPPPNTNNKNNNMERPSKNHNLSYAEPPIFCAGLTPTQFQTARYCNWYVEKERIVLVKDGWVCVSHQDDVRDILICSNPMYGMIHKPDNHKTNKDLVIDGKFWEWVLSYFMSSYLTETICGQCISNPIELFALNFGRLESDEAKDSQAKECHGHLHVHIKPEVVIAFEKAGNIAMYGKIGQPGVYAIQNCMELELYRLMRLEMEQGRI</sequence>
<organism evidence="1 2">
    <name type="scientific">Rhizophagus irregularis (strain DAOM 197198w)</name>
    <name type="common">Glomus intraradices</name>
    <dbReference type="NCBI Taxonomy" id="1432141"/>
    <lineage>
        <taxon>Eukaryota</taxon>
        <taxon>Fungi</taxon>
        <taxon>Fungi incertae sedis</taxon>
        <taxon>Mucoromycota</taxon>
        <taxon>Glomeromycotina</taxon>
        <taxon>Glomeromycetes</taxon>
        <taxon>Glomerales</taxon>
        <taxon>Glomeraceae</taxon>
        <taxon>Rhizophagus</taxon>
    </lineage>
</organism>
<protein>
    <recommendedName>
        <fullName evidence="3">SAM domain-containing protein</fullName>
    </recommendedName>
</protein>
<dbReference type="Gene3D" id="1.10.150.50">
    <property type="entry name" value="Transcription Factor, Ets-1"/>
    <property type="match status" value="1"/>
</dbReference>
<proteinExistence type="predicted"/>
<keyword evidence="2" id="KW-1185">Reference proteome</keyword>
<gene>
    <name evidence="1" type="ORF">RirG_065720</name>
</gene>
<name>A0A015KYZ3_RHIIW</name>
<dbReference type="AlphaFoldDB" id="A0A015KYZ3"/>
<dbReference type="OrthoDB" id="2318534at2759"/>
<evidence type="ECO:0008006" key="3">
    <source>
        <dbReference type="Google" id="ProtNLM"/>
    </source>
</evidence>
<evidence type="ECO:0000313" key="2">
    <source>
        <dbReference type="Proteomes" id="UP000022910"/>
    </source>
</evidence>
<reference evidence="1 2" key="1">
    <citation type="submission" date="2014-02" db="EMBL/GenBank/DDBJ databases">
        <title>Single nucleus genome sequencing reveals high similarity among nuclei of an endomycorrhizal fungus.</title>
        <authorList>
            <person name="Lin K."/>
            <person name="Geurts R."/>
            <person name="Zhang Z."/>
            <person name="Limpens E."/>
            <person name="Saunders D.G."/>
            <person name="Mu D."/>
            <person name="Pang E."/>
            <person name="Cao H."/>
            <person name="Cha H."/>
            <person name="Lin T."/>
            <person name="Zhou Q."/>
            <person name="Shang Y."/>
            <person name="Li Y."/>
            <person name="Ivanov S."/>
            <person name="Sharma T."/>
            <person name="Velzen R.V."/>
            <person name="Ruijter N.D."/>
            <person name="Aanen D.K."/>
            <person name="Win J."/>
            <person name="Kamoun S."/>
            <person name="Bisseling T."/>
            <person name="Huang S."/>
        </authorList>
    </citation>
    <scope>NUCLEOTIDE SEQUENCE [LARGE SCALE GENOMIC DNA]</scope>
    <source>
        <strain evidence="2">DAOM197198w</strain>
    </source>
</reference>
<dbReference type="Proteomes" id="UP000022910">
    <property type="component" value="Unassembled WGS sequence"/>
</dbReference>
<dbReference type="HOGENOM" id="CLU_557939_0_0_1"/>
<accession>A0A015KYZ3</accession>
<dbReference type="InterPro" id="IPR013761">
    <property type="entry name" value="SAM/pointed_sf"/>
</dbReference>
<evidence type="ECO:0000313" key="1">
    <source>
        <dbReference type="EMBL" id="EXX72814.1"/>
    </source>
</evidence>
<dbReference type="EMBL" id="JEMT01015013">
    <property type="protein sequence ID" value="EXX72814.1"/>
    <property type="molecule type" value="Genomic_DNA"/>
</dbReference>
<comment type="caution">
    <text evidence="1">The sequence shown here is derived from an EMBL/GenBank/DDBJ whole genome shotgun (WGS) entry which is preliminary data.</text>
</comment>